<keyword evidence="9 14" id="KW-0540">Nuclease</keyword>
<proteinExistence type="inferred from homology"/>
<evidence type="ECO:0000256" key="4">
    <source>
        <dbReference type="ARBA" id="ARBA00004496"/>
    </source>
</evidence>
<comment type="similarity">
    <text evidence="5 14 16">Belongs to the RNase HII family.</text>
</comment>
<feature type="binding site" evidence="14 15">
    <location>
        <position position="22"/>
    </location>
    <ligand>
        <name>a divalent metal cation</name>
        <dbReference type="ChEBI" id="CHEBI:60240"/>
    </ligand>
</feature>
<evidence type="ECO:0000256" key="9">
    <source>
        <dbReference type="ARBA" id="ARBA00022722"/>
    </source>
</evidence>
<dbReference type="InterPro" id="IPR012337">
    <property type="entry name" value="RNaseH-like_sf"/>
</dbReference>
<dbReference type="PROSITE" id="PS51975">
    <property type="entry name" value="RNASE_H_2"/>
    <property type="match status" value="1"/>
</dbReference>
<dbReference type="HAMAP" id="MF_00052_B">
    <property type="entry name" value="RNase_HII_B"/>
    <property type="match status" value="1"/>
</dbReference>
<keyword evidence="12 14" id="KW-0378">Hydrolase</keyword>
<dbReference type="GO" id="GO:0003723">
    <property type="term" value="F:RNA binding"/>
    <property type="evidence" value="ECO:0007669"/>
    <property type="project" value="UniProtKB-UniRule"/>
</dbReference>
<dbReference type="GO" id="GO:0006298">
    <property type="term" value="P:mismatch repair"/>
    <property type="evidence" value="ECO:0007669"/>
    <property type="project" value="TreeGrafter"/>
</dbReference>
<reference evidence="18 19" key="1">
    <citation type="journal article" date="2016" name="Nat. Commun.">
        <title>Thousands of microbial genomes shed light on interconnected biogeochemical processes in an aquifer system.</title>
        <authorList>
            <person name="Anantharaman K."/>
            <person name="Brown C.T."/>
            <person name="Hug L.A."/>
            <person name="Sharon I."/>
            <person name="Castelle C.J."/>
            <person name="Probst A.J."/>
            <person name="Thomas B.C."/>
            <person name="Singh A."/>
            <person name="Wilkins M.J."/>
            <person name="Karaoz U."/>
            <person name="Brodie E.L."/>
            <person name="Williams K.H."/>
            <person name="Hubbard S.S."/>
            <person name="Banfield J.F."/>
        </authorList>
    </citation>
    <scope>NUCLEOTIDE SEQUENCE [LARGE SCALE GENOMIC DNA]</scope>
</reference>
<dbReference type="AlphaFoldDB" id="A0A1F5BZ01"/>
<sequence length="211" mass="23968">MTLKQEKKIWKSGYRYVAGVDEVGRGALAGPVCAAAVLILNKKLSGELKNIKDSKQLTAGKREKFYGALSGRPDIVWSVALVSEKIIDKIGIDRATWLAMEKAVLKLEKKPNFLLIDGNRFSSHKLKPKTYNLIVRGDEKVFSIAAASVIAKVTRDRLMTKLSEKYAKYGFWKHKGYGTKEHFKAIRKYGILEVHRNSFLKSQKLWYNKAY</sequence>
<comment type="function">
    <text evidence="3 14 16">Endonuclease that specifically degrades the RNA of RNA-DNA hybrids.</text>
</comment>
<feature type="domain" description="RNase H type-2" evidence="17">
    <location>
        <begin position="15"/>
        <end position="211"/>
    </location>
</feature>
<dbReference type="GO" id="GO:0004523">
    <property type="term" value="F:RNA-DNA hybrid ribonuclease activity"/>
    <property type="evidence" value="ECO:0007669"/>
    <property type="project" value="UniProtKB-UniRule"/>
</dbReference>
<dbReference type="PANTHER" id="PTHR10954:SF18">
    <property type="entry name" value="RIBONUCLEASE HII"/>
    <property type="match status" value="1"/>
</dbReference>
<dbReference type="PANTHER" id="PTHR10954">
    <property type="entry name" value="RIBONUCLEASE H2 SUBUNIT A"/>
    <property type="match status" value="1"/>
</dbReference>
<comment type="cofactor">
    <cofactor evidence="2">
        <name>Mg(2+)</name>
        <dbReference type="ChEBI" id="CHEBI:18420"/>
    </cofactor>
</comment>
<evidence type="ECO:0000256" key="10">
    <source>
        <dbReference type="ARBA" id="ARBA00022723"/>
    </source>
</evidence>
<evidence type="ECO:0000256" key="2">
    <source>
        <dbReference type="ARBA" id="ARBA00001946"/>
    </source>
</evidence>
<accession>A0A1F5BZ01</accession>
<evidence type="ECO:0000256" key="6">
    <source>
        <dbReference type="ARBA" id="ARBA00012180"/>
    </source>
</evidence>
<organism evidence="18 19">
    <name type="scientific">Candidatus Azambacteria bacterium RIFCSPHIGHO2_01_46_10</name>
    <dbReference type="NCBI Taxonomy" id="1797293"/>
    <lineage>
        <taxon>Bacteria</taxon>
        <taxon>Candidatus Azamiibacteriota</taxon>
    </lineage>
</organism>
<keyword evidence="11 14" id="KW-0255">Endonuclease</keyword>
<evidence type="ECO:0000313" key="18">
    <source>
        <dbReference type="EMBL" id="OGD35824.1"/>
    </source>
</evidence>
<evidence type="ECO:0000256" key="15">
    <source>
        <dbReference type="PROSITE-ProRule" id="PRU01319"/>
    </source>
</evidence>
<evidence type="ECO:0000256" key="11">
    <source>
        <dbReference type="ARBA" id="ARBA00022759"/>
    </source>
</evidence>
<comment type="catalytic activity">
    <reaction evidence="1 14 15 16">
        <text>Endonucleolytic cleavage to 5'-phosphomonoester.</text>
        <dbReference type="EC" id="3.1.26.4"/>
    </reaction>
</comment>
<evidence type="ECO:0000256" key="5">
    <source>
        <dbReference type="ARBA" id="ARBA00007383"/>
    </source>
</evidence>
<dbReference type="NCBIfam" id="NF000595">
    <property type="entry name" value="PRK00015.1-3"/>
    <property type="match status" value="1"/>
</dbReference>
<dbReference type="GO" id="GO:0032299">
    <property type="term" value="C:ribonuclease H2 complex"/>
    <property type="evidence" value="ECO:0007669"/>
    <property type="project" value="TreeGrafter"/>
</dbReference>
<dbReference type="Proteomes" id="UP000178395">
    <property type="component" value="Unassembled WGS sequence"/>
</dbReference>
<evidence type="ECO:0000256" key="1">
    <source>
        <dbReference type="ARBA" id="ARBA00000077"/>
    </source>
</evidence>
<evidence type="ECO:0000313" key="19">
    <source>
        <dbReference type="Proteomes" id="UP000178395"/>
    </source>
</evidence>
<comment type="cofactor">
    <cofactor evidence="14 15">
        <name>Mn(2+)</name>
        <dbReference type="ChEBI" id="CHEBI:29035"/>
    </cofactor>
    <cofactor evidence="14 15">
        <name>Mg(2+)</name>
        <dbReference type="ChEBI" id="CHEBI:18420"/>
    </cofactor>
    <text evidence="14 15">Manganese or magnesium. Binds 1 divalent metal ion per monomer in the absence of substrate. May bind a second metal ion after substrate binding.</text>
</comment>
<name>A0A1F5BZ01_9BACT</name>
<dbReference type="InterPro" id="IPR001352">
    <property type="entry name" value="RNase_HII/HIII"/>
</dbReference>
<dbReference type="GO" id="GO:0005737">
    <property type="term" value="C:cytoplasm"/>
    <property type="evidence" value="ECO:0007669"/>
    <property type="project" value="UniProtKB-SubCell"/>
</dbReference>
<dbReference type="GO" id="GO:0043137">
    <property type="term" value="P:DNA replication, removal of RNA primer"/>
    <property type="evidence" value="ECO:0007669"/>
    <property type="project" value="TreeGrafter"/>
</dbReference>
<evidence type="ECO:0000259" key="17">
    <source>
        <dbReference type="PROSITE" id="PS51975"/>
    </source>
</evidence>
<evidence type="ECO:0000256" key="13">
    <source>
        <dbReference type="ARBA" id="ARBA00023211"/>
    </source>
</evidence>
<comment type="caution">
    <text evidence="18">The sequence shown here is derived from an EMBL/GenBank/DDBJ whole genome shotgun (WGS) entry which is preliminary data.</text>
</comment>
<evidence type="ECO:0000256" key="8">
    <source>
        <dbReference type="ARBA" id="ARBA00022490"/>
    </source>
</evidence>
<evidence type="ECO:0000256" key="14">
    <source>
        <dbReference type="HAMAP-Rule" id="MF_00052"/>
    </source>
</evidence>
<evidence type="ECO:0000256" key="3">
    <source>
        <dbReference type="ARBA" id="ARBA00004065"/>
    </source>
</evidence>
<dbReference type="CDD" id="cd07182">
    <property type="entry name" value="RNase_HII_bacteria_HII_like"/>
    <property type="match status" value="1"/>
</dbReference>
<dbReference type="InterPro" id="IPR036397">
    <property type="entry name" value="RNaseH_sf"/>
</dbReference>
<comment type="subcellular location">
    <subcellularLocation>
        <location evidence="4 14">Cytoplasm</location>
    </subcellularLocation>
</comment>
<feature type="binding site" evidence="14 15">
    <location>
        <position position="21"/>
    </location>
    <ligand>
        <name>a divalent metal cation</name>
        <dbReference type="ChEBI" id="CHEBI:60240"/>
    </ligand>
</feature>
<gene>
    <name evidence="14" type="primary">rnhB</name>
    <name evidence="18" type="ORF">A2W39_01830</name>
</gene>
<dbReference type="InterPro" id="IPR024567">
    <property type="entry name" value="RNase_HII/HIII_dom"/>
</dbReference>
<keyword evidence="8 14" id="KW-0963">Cytoplasm</keyword>
<dbReference type="Gene3D" id="3.30.420.10">
    <property type="entry name" value="Ribonuclease H-like superfamily/Ribonuclease H"/>
    <property type="match status" value="1"/>
</dbReference>
<dbReference type="Pfam" id="PF01351">
    <property type="entry name" value="RNase_HII"/>
    <property type="match status" value="1"/>
</dbReference>
<evidence type="ECO:0000256" key="12">
    <source>
        <dbReference type="ARBA" id="ARBA00022801"/>
    </source>
</evidence>
<protein>
    <recommendedName>
        <fullName evidence="7 14">Ribonuclease HII</fullName>
        <shortName evidence="14">RNase HII</shortName>
        <ecNumber evidence="6 14">3.1.26.4</ecNumber>
    </recommendedName>
</protein>
<dbReference type="EMBL" id="MEYJ01000020">
    <property type="protein sequence ID" value="OGD35824.1"/>
    <property type="molecule type" value="Genomic_DNA"/>
</dbReference>
<dbReference type="GO" id="GO:0030145">
    <property type="term" value="F:manganese ion binding"/>
    <property type="evidence" value="ECO:0007669"/>
    <property type="project" value="UniProtKB-UniRule"/>
</dbReference>
<keyword evidence="10 14" id="KW-0479">Metal-binding</keyword>
<feature type="binding site" evidence="14 15">
    <location>
        <position position="117"/>
    </location>
    <ligand>
        <name>a divalent metal cation</name>
        <dbReference type="ChEBI" id="CHEBI:60240"/>
    </ligand>
</feature>
<dbReference type="InterPro" id="IPR022898">
    <property type="entry name" value="RNase_HII"/>
</dbReference>
<dbReference type="EC" id="3.1.26.4" evidence="6 14"/>
<dbReference type="SUPFAM" id="SSF53098">
    <property type="entry name" value="Ribonuclease H-like"/>
    <property type="match status" value="1"/>
</dbReference>
<evidence type="ECO:0000256" key="7">
    <source>
        <dbReference type="ARBA" id="ARBA00019179"/>
    </source>
</evidence>
<keyword evidence="13 14" id="KW-0464">Manganese</keyword>
<evidence type="ECO:0000256" key="16">
    <source>
        <dbReference type="RuleBase" id="RU003515"/>
    </source>
</evidence>